<comment type="caution">
    <text evidence="3">The sequence shown here is derived from an EMBL/GenBank/DDBJ whole genome shotgun (WGS) entry which is preliminary data.</text>
</comment>
<feature type="region of interest" description="Disordered" evidence="2">
    <location>
        <begin position="929"/>
        <end position="999"/>
    </location>
</feature>
<feature type="compositionally biased region" description="Low complexity" evidence="2">
    <location>
        <begin position="664"/>
        <end position="673"/>
    </location>
</feature>
<name>A0ABS0D6S4_9NOCA</name>
<dbReference type="RefSeq" id="WP_195134045.1">
    <property type="nucleotide sequence ID" value="NZ_JADLQX010000068.1"/>
</dbReference>
<organism evidence="3 4">
    <name type="scientific">Nocardia amamiensis</name>
    <dbReference type="NCBI Taxonomy" id="404578"/>
    <lineage>
        <taxon>Bacteria</taxon>
        <taxon>Bacillati</taxon>
        <taxon>Actinomycetota</taxon>
        <taxon>Actinomycetes</taxon>
        <taxon>Mycobacteriales</taxon>
        <taxon>Nocardiaceae</taxon>
        <taxon>Nocardia</taxon>
    </lineage>
</organism>
<evidence type="ECO:0000256" key="1">
    <source>
        <dbReference type="SAM" id="Coils"/>
    </source>
</evidence>
<feature type="compositionally biased region" description="Polar residues" evidence="2">
    <location>
        <begin position="979"/>
        <end position="988"/>
    </location>
</feature>
<feature type="coiled-coil region" evidence="1">
    <location>
        <begin position="770"/>
        <end position="797"/>
    </location>
</feature>
<dbReference type="EMBL" id="JADLQX010000068">
    <property type="protein sequence ID" value="MBF6302864.1"/>
    <property type="molecule type" value="Genomic_DNA"/>
</dbReference>
<gene>
    <name evidence="3" type="ORF">IU459_35885</name>
</gene>
<feature type="compositionally biased region" description="Low complexity" evidence="2">
    <location>
        <begin position="805"/>
        <end position="818"/>
    </location>
</feature>
<feature type="region of interest" description="Disordered" evidence="2">
    <location>
        <begin position="805"/>
        <end position="856"/>
    </location>
</feature>
<keyword evidence="1" id="KW-0175">Coiled coil</keyword>
<evidence type="ECO:0000313" key="3">
    <source>
        <dbReference type="EMBL" id="MBF6302864.1"/>
    </source>
</evidence>
<reference evidence="3 4" key="1">
    <citation type="submission" date="2020-10" db="EMBL/GenBank/DDBJ databases">
        <title>Identification of Nocardia species via Next-generation sequencing and recognition of intraspecies genetic diversity.</title>
        <authorList>
            <person name="Li P."/>
            <person name="Li P."/>
            <person name="Lu B."/>
        </authorList>
    </citation>
    <scope>NUCLEOTIDE SEQUENCE [LARGE SCALE GENOMIC DNA]</scope>
    <source>
        <strain evidence="3 4">BJ06-0157</strain>
    </source>
</reference>
<proteinExistence type="predicted"/>
<dbReference type="Proteomes" id="UP000702209">
    <property type="component" value="Unassembled WGS sequence"/>
</dbReference>
<feature type="compositionally biased region" description="Low complexity" evidence="2">
    <location>
        <begin position="953"/>
        <end position="970"/>
    </location>
</feature>
<accession>A0ABS0D6S4</accession>
<evidence type="ECO:0000313" key="4">
    <source>
        <dbReference type="Proteomes" id="UP000702209"/>
    </source>
</evidence>
<feature type="compositionally biased region" description="Acidic residues" evidence="2">
    <location>
        <begin position="705"/>
        <end position="720"/>
    </location>
</feature>
<evidence type="ECO:0000256" key="2">
    <source>
        <dbReference type="SAM" id="MobiDB-lite"/>
    </source>
</evidence>
<keyword evidence="4" id="KW-1185">Reference proteome</keyword>
<sequence length="1037" mass="112240">MDSAALVADIATHGGEDLGESLINARDVAAVLQARADRLIGEHTQSTTVPPSAAADVETLAYSPTSDDTALTTATAAFNDTEVLSTKRQGGRFVALRDAELPAVAPVPSRHPGLDLELAEFAEGLRACLLDTDAERLADNRPTVPVTAEDKEAVLDSYAEAANPVDRRAKIQRDYEHYVRELAHERGCWLLDRAFPTALVHQVERSRQYPSLLDTIALADAHGLDTDAMMAALIDGTDHGRALITARDAADVLRSRADEWIADHAITSIEPTTAVLVALGYDNEDQAAELTALAVARNTGTDVLAAQPRPDRWRALDELAPPRGLRSIPPEHPGMDRAMADYADELRRLLLELPDAAPDWRVRAAAQAAATAVNEDADLDIEFDAEFGDTAAEPESGGNEIEPEDDWAEFTNTDVRPSNCYPELSRTARAMRINTDLAAAREQVGQLFDQVMSRTHPHQLAIEPKIAEMRLRMDALHPLVLAARDAHERWEEAEFDAITAEDAYQTALRAHPEAVDEQFIDSMQERIDALDDPALRSRLVEQLELYRAAATETAGEQIARTKDDADSARAYADELRGEAEAAKQELDAAAGGQPVPTEDEVHTWRGMAEDLATAELNAARAEAARLDTFAFHATQQAANQLRADTGVSHSQALWELENRYQQAAADRAAAETASVTDEGEPSLDPETPPSPTGPLTDGATQQVEAEADQDTGPAVDEEPADPAAAREHQVLEQMQAEPIRMRSDTELDSLIRTLRRTASQRDDPTAWQGLAAAQSRAEQLRAEHARLAEQVEAIEAAQTAEAAADQAARTATQASAATREARQTLAGIPSRRSGARRDAQQLVDASADTERRKKADAEAAREAAHAAIDAARDAGAPKLQWPAVLARANNRAALAAELEAAELDDAHDEEMRERAAQRAARAARDLETALAERERRTDLSPVDAATEHRIRAAHGTRPAAAAPNRPSSSSRPPPKPRPTGNTTMTTAPSCDRMPVRAAKPDHGEGLRYLRCGPRGSLMMLLGSLDVWLSGSSLRWRG</sequence>
<feature type="coiled-coil region" evidence="1">
    <location>
        <begin position="565"/>
        <end position="592"/>
    </location>
</feature>
<feature type="region of interest" description="Disordered" evidence="2">
    <location>
        <begin position="664"/>
        <end position="726"/>
    </location>
</feature>
<feature type="compositionally biased region" description="Basic and acidic residues" evidence="2">
    <location>
        <begin position="929"/>
        <end position="938"/>
    </location>
</feature>
<protein>
    <submittedName>
        <fullName evidence="3">Uncharacterized protein</fullName>
    </submittedName>
</protein>